<dbReference type="GO" id="GO:0004534">
    <property type="term" value="F:5'-3' RNA exonuclease activity"/>
    <property type="evidence" value="ECO:0007669"/>
    <property type="project" value="TreeGrafter"/>
</dbReference>
<proteinExistence type="predicted"/>
<dbReference type="InterPro" id="IPR003141">
    <property type="entry name" value="Pol/His_phosphatase_N"/>
</dbReference>
<dbReference type="RefSeq" id="WP_132549371.1">
    <property type="nucleotide sequence ID" value="NZ_SMAA01000008.1"/>
</dbReference>
<dbReference type="InterPro" id="IPR016195">
    <property type="entry name" value="Pol/histidinol_Pase-like"/>
</dbReference>
<dbReference type="Gene3D" id="1.10.150.650">
    <property type="match status" value="1"/>
</dbReference>
<evidence type="ECO:0000313" key="2">
    <source>
        <dbReference type="EMBL" id="TCS78990.1"/>
    </source>
</evidence>
<evidence type="ECO:0000313" key="3">
    <source>
        <dbReference type="Proteomes" id="UP000295188"/>
    </source>
</evidence>
<reference evidence="2 3" key="1">
    <citation type="submission" date="2019-03" db="EMBL/GenBank/DDBJ databases">
        <title>Genomic Encyclopedia of Type Strains, Phase IV (KMG-IV): sequencing the most valuable type-strain genomes for metagenomic binning, comparative biology and taxonomic classification.</title>
        <authorList>
            <person name="Goeker M."/>
        </authorList>
    </citation>
    <scope>NUCLEOTIDE SEQUENCE [LARGE SCALE GENOMIC DNA]</scope>
    <source>
        <strain evidence="2 3">DSM 20467</strain>
    </source>
</reference>
<dbReference type="PANTHER" id="PTHR42924">
    <property type="entry name" value="EXONUCLEASE"/>
    <property type="match status" value="1"/>
</dbReference>
<dbReference type="Proteomes" id="UP000295188">
    <property type="component" value="Unassembled WGS sequence"/>
</dbReference>
<feature type="domain" description="Polymerase/histidinol phosphatase N-terminal" evidence="1">
    <location>
        <begin position="4"/>
        <end position="69"/>
    </location>
</feature>
<comment type="caution">
    <text evidence="2">The sequence shown here is derived from an EMBL/GenBank/DDBJ whole genome shotgun (WGS) entry which is preliminary data.</text>
</comment>
<gene>
    <name evidence="2" type="ORF">EDC37_10849</name>
</gene>
<name>A0A4R3K7V6_9FIRM</name>
<accession>A0A4R3K7V6</accession>
<dbReference type="Gene3D" id="3.20.20.140">
    <property type="entry name" value="Metal-dependent hydrolases"/>
    <property type="match status" value="1"/>
</dbReference>
<dbReference type="SUPFAM" id="SSF89550">
    <property type="entry name" value="PHP domain-like"/>
    <property type="match status" value="1"/>
</dbReference>
<dbReference type="InterPro" id="IPR052018">
    <property type="entry name" value="PHP_domain"/>
</dbReference>
<dbReference type="GO" id="GO:0035312">
    <property type="term" value="F:5'-3' DNA exonuclease activity"/>
    <property type="evidence" value="ECO:0007669"/>
    <property type="project" value="TreeGrafter"/>
</dbReference>
<dbReference type="CDD" id="cd07438">
    <property type="entry name" value="PHP_HisPPase_AMP"/>
    <property type="match status" value="1"/>
</dbReference>
<dbReference type="SMART" id="SM00481">
    <property type="entry name" value="POLIIIAc"/>
    <property type="match status" value="1"/>
</dbReference>
<dbReference type="AlphaFoldDB" id="A0A4R3K7V6"/>
<dbReference type="EMBL" id="SMAA01000008">
    <property type="protein sequence ID" value="TCS78990.1"/>
    <property type="molecule type" value="Genomic_DNA"/>
</dbReference>
<protein>
    <recommendedName>
        <fullName evidence="1">Polymerase/histidinol phosphatase N-terminal domain-containing protein</fullName>
    </recommendedName>
</protein>
<organism evidence="2 3">
    <name type="scientific">Pectinatus cerevisiiphilus</name>
    <dbReference type="NCBI Taxonomy" id="86956"/>
    <lineage>
        <taxon>Bacteria</taxon>
        <taxon>Bacillati</taxon>
        <taxon>Bacillota</taxon>
        <taxon>Negativicutes</taxon>
        <taxon>Selenomonadales</taxon>
        <taxon>Selenomonadaceae</taxon>
        <taxon>Pectinatus</taxon>
    </lineage>
</organism>
<dbReference type="OrthoDB" id="9804333at2"/>
<evidence type="ECO:0000259" key="1">
    <source>
        <dbReference type="SMART" id="SM00481"/>
    </source>
</evidence>
<dbReference type="PANTHER" id="PTHR42924:SF3">
    <property type="entry name" value="POLYMERASE_HISTIDINOL PHOSPHATASE N-TERMINAL DOMAIN-CONTAINING PROTEIN"/>
    <property type="match status" value="1"/>
</dbReference>
<sequence length="289" mass="32601">MKFVDLHVHSTMSDGTYTPRGIIQLAKERGITALTLSDHDTIDGIDEAEEEAQRLGVEFIPGMEVSVDYKQRKLHVVALGFDRTHPAFKKIYKSIRDNKEDKMERVIERIREKGVDISLAKVKPFVYGKKLERYAIMRYLTTLHLTDTIQMLWDTYLNPTIQELGLDKNVEVTELAEGIHGAGGVISLAHFHKLIGLKGMSRAEQEKTIAELHKLGLDGMEKYYTNYSEDDKAFAASMIEKYGLLPTGGSDFHGQNRIGVELGTGTNNNLCIPYSIYENVLKHCGKRVV</sequence>
<keyword evidence="3" id="KW-1185">Reference proteome</keyword>
<dbReference type="InterPro" id="IPR004013">
    <property type="entry name" value="PHP_dom"/>
</dbReference>
<dbReference type="Pfam" id="PF02811">
    <property type="entry name" value="PHP"/>
    <property type="match status" value="1"/>
</dbReference>